<proteinExistence type="inferred from homology"/>
<comment type="similarity">
    <text evidence="1">Belongs to the CoA-transferase III family.</text>
</comment>
<comment type="caution">
    <text evidence="3">The sequence shown here is derived from an EMBL/GenBank/DDBJ whole genome shotgun (WGS) entry which is preliminary data.</text>
</comment>
<dbReference type="GeneID" id="68294897"/>
<protein>
    <recommendedName>
        <fullName evidence="5">CoA-transferase family III</fullName>
    </recommendedName>
</protein>
<evidence type="ECO:0008006" key="5">
    <source>
        <dbReference type="Google" id="ProtNLM"/>
    </source>
</evidence>
<dbReference type="InterPro" id="IPR023606">
    <property type="entry name" value="CoA-Trfase_III_dom_1_sf"/>
</dbReference>
<evidence type="ECO:0000313" key="4">
    <source>
        <dbReference type="Proteomes" id="UP000825890"/>
    </source>
</evidence>
<dbReference type="OrthoDB" id="5863171at2759"/>
<accession>A0A9P3FJY4</accession>
<dbReference type="AlphaFoldDB" id="A0A9P3FJY4"/>
<evidence type="ECO:0000256" key="2">
    <source>
        <dbReference type="SAM" id="MobiDB-lite"/>
    </source>
</evidence>
<organism evidence="3 4">
    <name type="scientific">Cercospora kikuchii</name>
    <dbReference type="NCBI Taxonomy" id="84275"/>
    <lineage>
        <taxon>Eukaryota</taxon>
        <taxon>Fungi</taxon>
        <taxon>Dikarya</taxon>
        <taxon>Ascomycota</taxon>
        <taxon>Pezizomycotina</taxon>
        <taxon>Dothideomycetes</taxon>
        <taxon>Dothideomycetidae</taxon>
        <taxon>Mycosphaerellales</taxon>
        <taxon>Mycosphaerellaceae</taxon>
        <taxon>Cercospora</taxon>
    </lineage>
</organism>
<name>A0A9P3FJY4_9PEZI</name>
<gene>
    <name evidence="3" type="ORF">CKM354_000932200</name>
</gene>
<dbReference type="InterPro" id="IPR003673">
    <property type="entry name" value="CoA-Trfase_fam_III"/>
</dbReference>
<feature type="region of interest" description="Disordered" evidence="2">
    <location>
        <begin position="442"/>
        <end position="461"/>
    </location>
</feature>
<dbReference type="Gene3D" id="3.40.50.10540">
    <property type="entry name" value="Crotonobetainyl-coa:carnitine coa-transferase, domain 1"/>
    <property type="match status" value="1"/>
</dbReference>
<evidence type="ECO:0000313" key="3">
    <source>
        <dbReference type="EMBL" id="GIZ46184.1"/>
    </source>
</evidence>
<dbReference type="PANTHER" id="PTHR48228">
    <property type="entry name" value="SUCCINYL-COA--D-CITRAMALATE COA-TRANSFERASE"/>
    <property type="match status" value="1"/>
</dbReference>
<dbReference type="SUPFAM" id="SSF89796">
    <property type="entry name" value="CoA-transferase family III (CaiB/BaiF)"/>
    <property type="match status" value="2"/>
</dbReference>
<sequence>MPTEVSTFRQIVEQTLQDVLDDFGIKLPSQDQHFGVDFPHPIPPPEETNSEKLNLSLVGAIPACANAIVAAAIFQGRGGGAQRVEIDLRRGHNYIDPDIGMTPSLNGQEIPLDVVFGNSFLKNIYETKDHKYAVLSAVYVDLVYQWTAFLGCSVAQSDVAEAVKSWNAAHLVEAAAAAGLPMAICQTEETWKLHAQGVELGKKPWAPVEKVPSVLAENASIPLALPPHTARPLSGLRVLCLTHAIAGPSAGRTLAEHGASVLQIMFAHGFEHLFVYSYASLGLSTARLNLHKEAHRARLQALVKDAHVWIDSYRPDATAKFGFSNSDLHHINASLIICRVTCYGTSGSWKAKPGFDMQGSSSSRMMALIGQGVGDGRPQWPPGMVINDYTTGYAAASAIQSIILKRVQGEVGAQHGWLVTPSLTGTAMAILKYFKTSRFSPPADQEGSHALPPETPEGTTNLGYLETLAPLPKLSVTPISYELELLGPMGSALSRFPGYDTEYDSEAAIPMKKEDVAEQVGAPKVRRLEELRRLGKAYKESKKWT</sequence>
<dbReference type="Proteomes" id="UP000825890">
    <property type="component" value="Unassembled WGS sequence"/>
</dbReference>
<dbReference type="EMBL" id="BOLY01000006">
    <property type="protein sequence ID" value="GIZ46184.1"/>
    <property type="molecule type" value="Genomic_DNA"/>
</dbReference>
<dbReference type="Pfam" id="PF02515">
    <property type="entry name" value="CoA_transf_3"/>
    <property type="match status" value="1"/>
</dbReference>
<evidence type="ECO:0000256" key="1">
    <source>
        <dbReference type="ARBA" id="ARBA00008383"/>
    </source>
</evidence>
<dbReference type="PANTHER" id="PTHR48228:SF4">
    <property type="entry name" value="BLR3030 PROTEIN"/>
    <property type="match status" value="1"/>
</dbReference>
<dbReference type="RefSeq" id="XP_044660671.1">
    <property type="nucleotide sequence ID" value="XM_044804736.1"/>
</dbReference>
<keyword evidence="4" id="KW-1185">Reference proteome</keyword>
<reference evidence="3 4" key="1">
    <citation type="submission" date="2021-01" db="EMBL/GenBank/DDBJ databases">
        <title>Cercospora kikuchii MAFF 305040 whole genome shotgun sequence.</title>
        <authorList>
            <person name="Kashiwa T."/>
            <person name="Suzuki T."/>
        </authorList>
    </citation>
    <scope>NUCLEOTIDE SEQUENCE [LARGE SCALE GENOMIC DNA]</scope>
    <source>
        <strain evidence="3 4">MAFF 305040</strain>
    </source>
</reference>
<dbReference type="GO" id="GO:0003824">
    <property type="term" value="F:catalytic activity"/>
    <property type="evidence" value="ECO:0007669"/>
    <property type="project" value="InterPro"/>
</dbReference>
<dbReference type="InterPro" id="IPR050509">
    <property type="entry name" value="CoA-transferase_III"/>
</dbReference>